<dbReference type="STRING" id="364032.SAMN05443662_1447"/>
<dbReference type="EMBL" id="FSRE01000003">
    <property type="protein sequence ID" value="SIO09711.1"/>
    <property type="molecule type" value="Genomic_DNA"/>
</dbReference>
<organism evidence="1 2">
    <name type="scientific">Sulfurivirga caldicuralii</name>
    <dbReference type="NCBI Taxonomy" id="364032"/>
    <lineage>
        <taxon>Bacteria</taxon>
        <taxon>Pseudomonadati</taxon>
        <taxon>Pseudomonadota</taxon>
        <taxon>Gammaproteobacteria</taxon>
        <taxon>Thiotrichales</taxon>
        <taxon>Piscirickettsiaceae</taxon>
        <taxon>Sulfurivirga</taxon>
    </lineage>
</organism>
<dbReference type="Proteomes" id="UP000198461">
    <property type="component" value="Unassembled WGS sequence"/>
</dbReference>
<evidence type="ECO:0000313" key="2">
    <source>
        <dbReference type="Proteomes" id="UP000198461"/>
    </source>
</evidence>
<sequence>MVENADSSPSPEIHLIDYARNGFLEIDDADLDEIAERLKSASNSWLRICGLPEERWLKRFGDLIELRQRGKRLSSA</sequence>
<gene>
    <name evidence="1" type="ORF">SAMN05443662_1447</name>
</gene>
<evidence type="ECO:0000313" key="1">
    <source>
        <dbReference type="EMBL" id="SIO09711.1"/>
    </source>
</evidence>
<proteinExistence type="predicted"/>
<accession>A0A1N6GQ74</accession>
<keyword evidence="2" id="KW-1185">Reference proteome</keyword>
<reference evidence="1 2" key="1">
    <citation type="submission" date="2016-11" db="EMBL/GenBank/DDBJ databases">
        <authorList>
            <person name="Jaros S."/>
            <person name="Januszkiewicz K."/>
            <person name="Wedrychowicz H."/>
        </authorList>
    </citation>
    <scope>NUCLEOTIDE SEQUENCE [LARGE SCALE GENOMIC DNA]</scope>
    <source>
        <strain evidence="1 2">DSM 17737</strain>
    </source>
</reference>
<name>A0A1N6GQ74_9GAMM</name>
<protein>
    <submittedName>
        <fullName evidence="1">Uncharacterized protein</fullName>
    </submittedName>
</protein>
<dbReference type="RefSeq" id="WP_074201700.1">
    <property type="nucleotide sequence ID" value="NZ_FSRE01000003.1"/>
</dbReference>
<dbReference type="AlphaFoldDB" id="A0A1N6GQ74"/>